<accession>A0ABU4VKY3</accession>
<organism evidence="2 3">
    <name type="scientific">Patulibacter brassicae</name>
    <dbReference type="NCBI Taxonomy" id="1705717"/>
    <lineage>
        <taxon>Bacteria</taxon>
        <taxon>Bacillati</taxon>
        <taxon>Actinomycetota</taxon>
        <taxon>Thermoleophilia</taxon>
        <taxon>Solirubrobacterales</taxon>
        <taxon>Patulibacteraceae</taxon>
        <taxon>Patulibacter</taxon>
    </lineage>
</organism>
<feature type="transmembrane region" description="Helical" evidence="1">
    <location>
        <begin position="61"/>
        <end position="86"/>
    </location>
</feature>
<feature type="transmembrane region" description="Helical" evidence="1">
    <location>
        <begin position="375"/>
        <end position="394"/>
    </location>
</feature>
<feature type="transmembrane region" description="Helical" evidence="1">
    <location>
        <begin position="145"/>
        <end position="166"/>
    </location>
</feature>
<dbReference type="RefSeq" id="WP_319953674.1">
    <property type="nucleotide sequence ID" value="NZ_JAXAVX010000003.1"/>
</dbReference>
<sequence>MPTLLAQATAKPAGGAPLEQIAVVAVSTTVITLAVLLLVARYRTSHARPLRAAGAAAERVLGVPAWAGVPAVLGIAFGVVALFGVTWDVSLHVDQGRDEGPLGTGAHYPILVGLLGLFQAGLLAVGMAPASRRDASRTALRVRGLWPVPLAAALMLVASSLAFLGFPLDDLWHRLFGQDVTIWGPTHVQMIACAIIGVIGALLLLVEGARTAGRDLQHPRGVVLRPLPVAFGTVTLAGWVVLLAEYDLGVPQYRMVWHPLILAFAATQALVLARLWGGRGAALAATLVYVPVLAVFSWIVGQPLGLTHPSMPLFVVEALVVEGAALALGTRRPMRFAVAAAALVGTVGFAAEYAWSHVAMPLPWTPSLLAEGVPVALLGALAGAVVSVVFVQALLGRSAPGRRPVLLASGAGVLAVALGVNALVVSNPGGGVTARIQVSDVRPTAGPGGTPTQPTGRVRVTFDPPSIARDAHWVQAMGWQGGASFVDRLTRQPDGSWTTSERVPLTGNWKSVVRVHRGRAMLAAPIFMPADDAIDFAGVPVRPDAARAMVYDHELLQVERKDDVPTWLWNPAIIAVLSIVALLLVGTGLAAGRLGRAAARGAVTAPTGPGLLAELVGGVLERVTHRRPPASGATGD</sequence>
<dbReference type="Proteomes" id="UP001277761">
    <property type="component" value="Unassembled WGS sequence"/>
</dbReference>
<gene>
    <name evidence="2" type="ORF">SK069_07950</name>
</gene>
<feature type="transmembrane region" description="Helical" evidence="1">
    <location>
        <begin position="406"/>
        <end position="425"/>
    </location>
</feature>
<dbReference type="EMBL" id="JAXAVX010000003">
    <property type="protein sequence ID" value="MDX8151518.1"/>
    <property type="molecule type" value="Genomic_DNA"/>
</dbReference>
<feature type="transmembrane region" description="Helical" evidence="1">
    <location>
        <begin position="568"/>
        <end position="591"/>
    </location>
</feature>
<evidence type="ECO:0000313" key="3">
    <source>
        <dbReference type="Proteomes" id="UP001277761"/>
    </source>
</evidence>
<reference evidence="2 3" key="1">
    <citation type="submission" date="2023-11" db="EMBL/GenBank/DDBJ databases">
        <authorList>
            <person name="Xu M."/>
            <person name="Jiang T."/>
        </authorList>
    </citation>
    <scope>NUCLEOTIDE SEQUENCE [LARGE SCALE GENOMIC DNA]</scope>
    <source>
        <strain evidence="2 3">SD</strain>
    </source>
</reference>
<feature type="transmembrane region" description="Helical" evidence="1">
    <location>
        <begin position="336"/>
        <end position="355"/>
    </location>
</feature>
<evidence type="ECO:0008006" key="4">
    <source>
        <dbReference type="Google" id="ProtNLM"/>
    </source>
</evidence>
<feature type="transmembrane region" description="Helical" evidence="1">
    <location>
        <begin position="227"/>
        <end position="244"/>
    </location>
</feature>
<comment type="caution">
    <text evidence="2">The sequence shown here is derived from an EMBL/GenBank/DDBJ whole genome shotgun (WGS) entry which is preliminary data.</text>
</comment>
<feature type="transmembrane region" description="Helical" evidence="1">
    <location>
        <begin position="20"/>
        <end position="40"/>
    </location>
</feature>
<feature type="transmembrane region" description="Helical" evidence="1">
    <location>
        <begin position="186"/>
        <end position="206"/>
    </location>
</feature>
<keyword evidence="1" id="KW-0812">Transmembrane</keyword>
<feature type="transmembrane region" description="Helical" evidence="1">
    <location>
        <begin position="280"/>
        <end position="299"/>
    </location>
</feature>
<evidence type="ECO:0000313" key="2">
    <source>
        <dbReference type="EMBL" id="MDX8151518.1"/>
    </source>
</evidence>
<keyword evidence="3" id="KW-1185">Reference proteome</keyword>
<feature type="transmembrane region" description="Helical" evidence="1">
    <location>
        <begin position="256"/>
        <end position="273"/>
    </location>
</feature>
<protein>
    <recommendedName>
        <fullName evidence="4">ABC transporter permease</fullName>
    </recommendedName>
</protein>
<proteinExistence type="predicted"/>
<name>A0ABU4VKY3_9ACTN</name>
<keyword evidence="1" id="KW-0472">Membrane</keyword>
<feature type="transmembrane region" description="Helical" evidence="1">
    <location>
        <begin position="106"/>
        <end position="125"/>
    </location>
</feature>
<evidence type="ECO:0000256" key="1">
    <source>
        <dbReference type="SAM" id="Phobius"/>
    </source>
</evidence>
<keyword evidence="1" id="KW-1133">Transmembrane helix</keyword>
<feature type="transmembrane region" description="Helical" evidence="1">
    <location>
        <begin position="311"/>
        <end position="329"/>
    </location>
</feature>